<accession>A0AAD8V1Q3</accession>
<evidence type="ECO:0000313" key="2">
    <source>
        <dbReference type="EMBL" id="KAK1585591.1"/>
    </source>
</evidence>
<dbReference type="EMBL" id="JAHLJV010000043">
    <property type="protein sequence ID" value="KAK1585591.1"/>
    <property type="molecule type" value="Genomic_DNA"/>
</dbReference>
<evidence type="ECO:0000313" key="3">
    <source>
        <dbReference type="Proteomes" id="UP001230504"/>
    </source>
</evidence>
<evidence type="ECO:0000256" key="1">
    <source>
        <dbReference type="SAM" id="MobiDB-lite"/>
    </source>
</evidence>
<sequence length="85" mass="9887">MRKFPSAAAERDKLCLINTHTHTHTRATGLQGGKDSPARRHDRRTEPTQVLCRAWLPKSWLTDSKSPWSCHWKPGEARARREREE</sequence>
<dbReference type="GeneID" id="85436227"/>
<comment type="caution">
    <text evidence="2">The sequence shown here is derived from an EMBL/GenBank/DDBJ whole genome shotgun (WGS) entry which is preliminary data.</text>
</comment>
<gene>
    <name evidence="2" type="ORF">LY79DRAFT_267155</name>
</gene>
<dbReference type="RefSeq" id="XP_060412612.1">
    <property type="nucleotide sequence ID" value="XM_060551987.1"/>
</dbReference>
<dbReference type="AlphaFoldDB" id="A0AAD8V1Q3"/>
<feature type="compositionally biased region" description="Basic and acidic residues" evidence="1">
    <location>
        <begin position="36"/>
        <end position="46"/>
    </location>
</feature>
<reference evidence="2" key="1">
    <citation type="submission" date="2021-06" db="EMBL/GenBank/DDBJ databases">
        <title>Comparative genomics, transcriptomics and evolutionary studies reveal genomic signatures of adaptation to plant cell wall in hemibiotrophic fungi.</title>
        <authorList>
            <consortium name="DOE Joint Genome Institute"/>
            <person name="Baroncelli R."/>
            <person name="Diaz J.F."/>
            <person name="Benocci T."/>
            <person name="Peng M."/>
            <person name="Battaglia E."/>
            <person name="Haridas S."/>
            <person name="Andreopoulos W."/>
            <person name="Labutti K."/>
            <person name="Pangilinan J."/>
            <person name="Floch G.L."/>
            <person name="Makela M.R."/>
            <person name="Henrissat B."/>
            <person name="Grigoriev I.V."/>
            <person name="Crouch J.A."/>
            <person name="De Vries R.P."/>
            <person name="Sukno S.A."/>
            <person name="Thon M.R."/>
        </authorList>
    </citation>
    <scope>NUCLEOTIDE SEQUENCE</scope>
    <source>
        <strain evidence="2">CBS 125086</strain>
    </source>
</reference>
<keyword evidence="3" id="KW-1185">Reference proteome</keyword>
<name>A0AAD8V1Q3_9PEZI</name>
<feature type="region of interest" description="Disordered" evidence="1">
    <location>
        <begin position="20"/>
        <end position="47"/>
    </location>
</feature>
<protein>
    <submittedName>
        <fullName evidence="2">Uncharacterized protein</fullName>
    </submittedName>
</protein>
<organism evidence="2 3">
    <name type="scientific">Colletotrichum navitas</name>
    <dbReference type="NCBI Taxonomy" id="681940"/>
    <lineage>
        <taxon>Eukaryota</taxon>
        <taxon>Fungi</taxon>
        <taxon>Dikarya</taxon>
        <taxon>Ascomycota</taxon>
        <taxon>Pezizomycotina</taxon>
        <taxon>Sordariomycetes</taxon>
        <taxon>Hypocreomycetidae</taxon>
        <taxon>Glomerellales</taxon>
        <taxon>Glomerellaceae</taxon>
        <taxon>Colletotrichum</taxon>
        <taxon>Colletotrichum graminicola species complex</taxon>
    </lineage>
</organism>
<dbReference type="Proteomes" id="UP001230504">
    <property type="component" value="Unassembled WGS sequence"/>
</dbReference>
<proteinExistence type="predicted"/>